<organism evidence="2 3">
    <name type="scientific">Heterorhabditis bacteriophora</name>
    <name type="common">Entomopathogenic nematode worm</name>
    <dbReference type="NCBI Taxonomy" id="37862"/>
    <lineage>
        <taxon>Eukaryota</taxon>
        <taxon>Metazoa</taxon>
        <taxon>Ecdysozoa</taxon>
        <taxon>Nematoda</taxon>
        <taxon>Chromadorea</taxon>
        <taxon>Rhabditida</taxon>
        <taxon>Rhabditina</taxon>
        <taxon>Rhabditomorpha</taxon>
        <taxon>Strongyloidea</taxon>
        <taxon>Heterorhabditidae</taxon>
        <taxon>Heterorhabditis</taxon>
    </lineage>
</organism>
<sequence length="120" mass="13072">MAGGGWKEQRQKRHGEKAGGASASAEPGAWLEGGNTADLKTKQGFIMKTPRRQTLENRAARLGLRLSEAGLHVKMEAANNCEAMPRWELSDGKYQDSLCGYATLAEVSEALDHKEIMAEL</sequence>
<evidence type="ECO:0000313" key="2">
    <source>
        <dbReference type="Proteomes" id="UP000095283"/>
    </source>
</evidence>
<feature type="region of interest" description="Disordered" evidence="1">
    <location>
        <begin position="1"/>
        <end position="36"/>
    </location>
</feature>
<evidence type="ECO:0000256" key="1">
    <source>
        <dbReference type="SAM" id="MobiDB-lite"/>
    </source>
</evidence>
<proteinExistence type="predicted"/>
<protein>
    <submittedName>
        <fullName evidence="3">SUI1 domain-containing protein</fullName>
    </submittedName>
</protein>
<reference evidence="3" key="1">
    <citation type="submission" date="2016-11" db="UniProtKB">
        <authorList>
            <consortium name="WormBaseParasite"/>
        </authorList>
    </citation>
    <scope>IDENTIFICATION</scope>
</reference>
<keyword evidence="2" id="KW-1185">Reference proteome</keyword>
<feature type="compositionally biased region" description="Low complexity" evidence="1">
    <location>
        <begin position="19"/>
        <end position="29"/>
    </location>
</feature>
<name>A0A1I7WCI0_HETBA</name>
<dbReference type="AlphaFoldDB" id="A0A1I7WCI0"/>
<dbReference type="Proteomes" id="UP000095283">
    <property type="component" value="Unplaced"/>
</dbReference>
<accession>A0A1I7WCI0</accession>
<evidence type="ECO:0000313" key="3">
    <source>
        <dbReference type="WBParaSite" id="Hba_02386"/>
    </source>
</evidence>
<dbReference type="WBParaSite" id="Hba_02386">
    <property type="protein sequence ID" value="Hba_02386"/>
    <property type="gene ID" value="Hba_02386"/>
</dbReference>